<evidence type="ECO:0000313" key="3">
    <source>
        <dbReference type="Proteomes" id="UP001141259"/>
    </source>
</evidence>
<organism evidence="2 3">
    <name type="scientific">Umezawaea endophytica</name>
    <dbReference type="NCBI Taxonomy" id="1654476"/>
    <lineage>
        <taxon>Bacteria</taxon>
        <taxon>Bacillati</taxon>
        <taxon>Actinomycetota</taxon>
        <taxon>Actinomycetes</taxon>
        <taxon>Pseudonocardiales</taxon>
        <taxon>Pseudonocardiaceae</taxon>
        <taxon>Umezawaea</taxon>
    </lineage>
</organism>
<comment type="caution">
    <text evidence="2">The sequence shown here is derived from an EMBL/GenBank/DDBJ whole genome shotgun (WGS) entry which is preliminary data.</text>
</comment>
<sequence length="266" mass="28530">MKRFPIIDAHCHAGLGDGLTGPWDTDASLHRYGPRARAAGIDATVLFSVLTSDCRAGNGAVGDLVRAHPRRYLGFAYVNPATAGGRVAEVVDDALRWGACGIKVHWHDGRVTREIADVARQRGLPVLYDPHGDTGSVETAARAYPDVAWIIPHLSTFADDWRAQTAFVDQLTRLPNVFTDTSGVRYFDVLADAVRLAGAHKVLFGSDGPFLHPGVELAKVRALRLPPDRAALVLGGNLLRLTGRRAVRTRRSASAPRPAGGAAPGR</sequence>
<protein>
    <submittedName>
        <fullName evidence="2">Amidohydrolase family protein</fullName>
    </submittedName>
</protein>
<dbReference type="SUPFAM" id="SSF51556">
    <property type="entry name" value="Metallo-dependent hydrolases"/>
    <property type="match status" value="1"/>
</dbReference>
<dbReference type="RefSeq" id="WP_259623568.1">
    <property type="nucleotide sequence ID" value="NZ_JANYMP010000005.1"/>
</dbReference>
<dbReference type="GO" id="GO:0016787">
    <property type="term" value="F:hydrolase activity"/>
    <property type="evidence" value="ECO:0007669"/>
    <property type="project" value="InterPro"/>
</dbReference>
<dbReference type="Proteomes" id="UP001141259">
    <property type="component" value="Unassembled WGS sequence"/>
</dbReference>
<name>A0A9X2VKK3_9PSEU</name>
<dbReference type="Gene3D" id="3.20.20.140">
    <property type="entry name" value="Metal-dependent hydrolases"/>
    <property type="match status" value="1"/>
</dbReference>
<dbReference type="EMBL" id="JANYMP010000005">
    <property type="protein sequence ID" value="MCS7477772.1"/>
    <property type="molecule type" value="Genomic_DNA"/>
</dbReference>
<reference evidence="2" key="1">
    <citation type="submission" date="2022-08" db="EMBL/GenBank/DDBJ databases">
        <authorList>
            <person name="Tistechok S."/>
            <person name="Samborskyy M."/>
            <person name="Roman I."/>
        </authorList>
    </citation>
    <scope>NUCLEOTIDE SEQUENCE</scope>
    <source>
        <strain evidence="2">DSM 103496</strain>
    </source>
</reference>
<evidence type="ECO:0000259" key="1">
    <source>
        <dbReference type="Pfam" id="PF04909"/>
    </source>
</evidence>
<feature type="domain" description="Amidohydrolase-related" evidence="1">
    <location>
        <begin position="7"/>
        <end position="237"/>
    </location>
</feature>
<keyword evidence="3" id="KW-1185">Reference proteome</keyword>
<dbReference type="Pfam" id="PF04909">
    <property type="entry name" value="Amidohydro_2"/>
    <property type="match status" value="1"/>
</dbReference>
<dbReference type="InterPro" id="IPR006680">
    <property type="entry name" value="Amidohydro-rel"/>
</dbReference>
<proteinExistence type="predicted"/>
<gene>
    <name evidence="2" type="ORF">NZH93_12985</name>
</gene>
<dbReference type="AlphaFoldDB" id="A0A9X2VKK3"/>
<dbReference type="InterPro" id="IPR032466">
    <property type="entry name" value="Metal_Hydrolase"/>
</dbReference>
<accession>A0A9X2VKK3</accession>
<evidence type="ECO:0000313" key="2">
    <source>
        <dbReference type="EMBL" id="MCS7477772.1"/>
    </source>
</evidence>